<dbReference type="AlphaFoldDB" id="A0A1X2GKV9"/>
<keyword evidence="7 10" id="KW-1133">Transmembrane helix</keyword>
<dbReference type="OrthoDB" id="416834at2759"/>
<dbReference type="PANTHER" id="PTHR22760:SF4">
    <property type="entry name" value="GPI MANNOSYLTRANSFERASE 3"/>
    <property type="match status" value="1"/>
</dbReference>
<dbReference type="PANTHER" id="PTHR22760">
    <property type="entry name" value="GLYCOSYLTRANSFERASE"/>
    <property type="match status" value="1"/>
</dbReference>
<dbReference type="GO" id="GO:0000026">
    <property type="term" value="F:alpha-1,2-mannosyltransferase activity"/>
    <property type="evidence" value="ECO:0007669"/>
    <property type="project" value="TreeGrafter"/>
</dbReference>
<evidence type="ECO:0000256" key="6">
    <source>
        <dbReference type="ARBA" id="ARBA00022824"/>
    </source>
</evidence>
<feature type="transmembrane region" description="Helical" evidence="10">
    <location>
        <begin position="224"/>
        <end position="244"/>
    </location>
</feature>
<evidence type="ECO:0000256" key="9">
    <source>
        <dbReference type="ARBA" id="ARBA00024708"/>
    </source>
</evidence>
<dbReference type="Proteomes" id="UP000242146">
    <property type="component" value="Unassembled WGS sequence"/>
</dbReference>
<keyword evidence="5 10" id="KW-0812">Transmembrane</keyword>
<evidence type="ECO:0000313" key="11">
    <source>
        <dbReference type="EMBL" id="ORX56164.1"/>
    </source>
</evidence>
<keyword evidence="6 10" id="KW-0256">Endoplasmic reticulum</keyword>
<feature type="transmembrane region" description="Helical" evidence="10">
    <location>
        <begin position="256"/>
        <end position="279"/>
    </location>
</feature>
<evidence type="ECO:0000256" key="10">
    <source>
        <dbReference type="RuleBase" id="RU363075"/>
    </source>
</evidence>
<name>A0A1X2GKV9_9FUNG</name>
<sequence>MVSNTSTRLESTQGSRRFILFICLAFRWWNAYMTRTYDNPDEYWQGPEIAHRLVFGQGYVSWEWEQRIRSYFHPLLFAGLYKILDVCQIHTASAYVMVPFSGSTFLLLFFLIKVLGPKLLQATISSFGDLATYRLAKKFYGNDIAPFIATRTLSNTLETTLTILAMNDWPWPDIDSLDFPSKLTKYRQSLFWASLACVARPTNAIIWVYLGLQLLYRVAPKYRGLVLANALVIVPSMLMANSLLDSWLFQEQSVWWQAPVFVPWTFLKTNVFQSIAVFYGAHPIHWYVTQGLPFMLTTLLPWTLIGMWRSWPRQQTRSLYGLVVWVVVVYSVLSHKEFRFLYPIFPLLLIFAAYGVSLTFKTSWRWWAVVFIGVSQLALGLYLCLWHQRGVVDVMAWLGEKEFSAGFLMPCHSTPWYSSLHPPRSAETNLWFLTCEPPLDGQDMSTYTDQADAFYADPLAFVQHLPYAWPDYLVVFDDFLQTQPVTVQWLAEQQGYAEIKRFFNSHGHWDHRRQGDVVVFQKIALEQ</sequence>
<evidence type="ECO:0000256" key="8">
    <source>
        <dbReference type="ARBA" id="ARBA00023136"/>
    </source>
</evidence>
<evidence type="ECO:0000256" key="3">
    <source>
        <dbReference type="ARBA" id="ARBA00022676"/>
    </source>
</evidence>
<keyword evidence="12" id="KW-1185">Reference proteome</keyword>
<organism evidence="11 12">
    <name type="scientific">Hesseltinella vesiculosa</name>
    <dbReference type="NCBI Taxonomy" id="101127"/>
    <lineage>
        <taxon>Eukaryota</taxon>
        <taxon>Fungi</taxon>
        <taxon>Fungi incertae sedis</taxon>
        <taxon>Mucoromycota</taxon>
        <taxon>Mucoromycotina</taxon>
        <taxon>Mucoromycetes</taxon>
        <taxon>Mucorales</taxon>
        <taxon>Cunninghamellaceae</taxon>
        <taxon>Hesseltinella</taxon>
    </lineage>
</organism>
<feature type="transmembrane region" description="Helical" evidence="10">
    <location>
        <begin position="366"/>
        <end position="385"/>
    </location>
</feature>
<proteinExistence type="inferred from homology"/>
<dbReference type="Pfam" id="PF03901">
    <property type="entry name" value="Glyco_transf_22"/>
    <property type="match status" value="1"/>
</dbReference>
<feature type="transmembrane region" description="Helical" evidence="10">
    <location>
        <begin position="190"/>
        <end position="212"/>
    </location>
</feature>
<evidence type="ECO:0000256" key="7">
    <source>
        <dbReference type="ARBA" id="ARBA00022989"/>
    </source>
</evidence>
<reference evidence="11 12" key="1">
    <citation type="submission" date="2016-07" db="EMBL/GenBank/DDBJ databases">
        <title>Pervasive Adenine N6-methylation of Active Genes in Fungi.</title>
        <authorList>
            <consortium name="DOE Joint Genome Institute"/>
            <person name="Mondo S.J."/>
            <person name="Dannebaum R.O."/>
            <person name="Kuo R.C."/>
            <person name="Labutti K."/>
            <person name="Haridas S."/>
            <person name="Kuo A."/>
            <person name="Salamov A."/>
            <person name="Ahrendt S.R."/>
            <person name="Lipzen A."/>
            <person name="Sullivan W."/>
            <person name="Andreopoulos W.B."/>
            <person name="Clum A."/>
            <person name="Lindquist E."/>
            <person name="Daum C."/>
            <person name="Ramamoorthy G.K."/>
            <person name="Gryganskyi A."/>
            <person name="Culley D."/>
            <person name="Magnuson J.K."/>
            <person name="James T.Y."/>
            <person name="O'Malley M.A."/>
            <person name="Stajich J.E."/>
            <person name="Spatafora J.W."/>
            <person name="Visel A."/>
            <person name="Grigoriev I.V."/>
        </authorList>
    </citation>
    <scope>NUCLEOTIDE SEQUENCE [LARGE SCALE GENOMIC DNA]</scope>
    <source>
        <strain evidence="11 12">NRRL 3301</strain>
    </source>
</reference>
<gene>
    <name evidence="11" type="ORF">DM01DRAFT_1366683</name>
</gene>
<evidence type="ECO:0000256" key="2">
    <source>
        <dbReference type="ARBA" id="ARBA00006065"/>
    </source>
</evidence>
<comment type="subcellular location">
    <subcellularLocation>
        <location evidence="1 10">Endoplasmic reticulum membrane</location>
        <topology evidence="1 10">Multi-pass membrane protein</topology>
    </subcellularLocation>
</comment>
<feature type="transmembrane region" description="Helical" evidence="10">
    <location>
        <begin position="340"/>
        <end position="360"/>
    </location>
</feature>
<comment type="similarity">
    <text evidence="2">Belongs to the glycosyltransferase 22 family. PIGB subfamily.</text>
</comment>
<dbReference type="EMBL" id="MCGT01000010">
    <property type="protein sequence ID" value="ORX56164.1"/>
    <property type="molecule type" value="Genomic_DNA"/>
</dbReference>
<evidence type="ECO:0000256" key="1">
    <source>
        <dbReference type="ARBA" id="ARBA00004477"/>
    </source>
</evidence>
<dbReference type="STRING" id="101127.A0A1X2GKV9"/>
<dbReference type="GO" id="GO:0006506">
    <property type="term" value="P:GPI anchor biosynthetic process"/>
    <property type="evidence" value="ECO:0007669"/>
    <property type="project" value="TreeGrafter"/>
</dbReference>
<evidence type="ECO:0000256" key="4">
    <source>
        <dbReference type="ARBA" id="ARBA00022679"/>
    </source>
</evidence>
<keyword evidence="3 10" id="KW-0328">Glycosyltransferase</keyword>
<comment type="caution">
    <text evidence="11">The sequence shown here is derived from an EMBL/GenBank/DDBJ whole genome shotgun (WGS) entry which is preliminary data.</text>
</comment>
<evidence type="ECO:0000256" key="5">
    <source>
        <dbReference type="ARBA" id="ARBA00022692"/>
    </source>
</evidence>
<dbReference type="InterPro" id="IPR005599">
    <property type="entry name" value="GPI_mannosylTrfase"/>
</dbReference>
<feature type="transmembrane region" description="Helical" evidence="10">
    <location>
        <begin position="291"/>
        <end position="311"/>
    </location>
</feature>
<feature type="transmembrane region" description="Helical" evidence="10">
    <location>
        <begin position="317"/>
        <end position="333"/>
    </location>
</feature>
<dbReference type="GO" id="GO:0005789">
    <property type="term" value="C:endoplasmic reticulum membrane"/>
    <property type="evidence" value="ECO:0007669"/>
    <property type="project" value="UniProtKB-SubCell"/>
</dbReference>
<keyword evidence="4" id="KW-0808">Transferase</keyword>
<evidence type="ECO:0000313" key="12">
    <source>
        <dbReference type="Proteomes" id="UP000242146"/>
    </source>
</evidence>
<comment type="function">
    <text evidence="9">Mannosyltransferase involved in glycosylphosphatidylinositol-anchor biosynthesis. Transfers the third mannose to Man2-GlcN-acyl-PI during GPI precursor assembly.</text>
</comment>
<accession>A0A1X2GKV9</accession>
<feature type="transmembrane region" description="Helical" evidence="10">
    <location>
        <begin position="92"/>
        <end position="112"/>
    </location>
</feature>
<protein>
    <recommendedName>
        <fullName evidence="10">Mannosyltransferase</fullName>
        <ecNumber evidence="10">2.4.1.-</ecNumber>
    </recommendedName>
</protein>
<dbReference type="EC" id="2.4.1.-" evidence="10"/>
<keyword evidence="8 10" id="KW-0472">Membrane</keyword>